<dbReference type="EMBL" id="DS547125">
    <property type="protein sequence ID" value="EDR03205.1"/>
    <property type="molecule type" value="Genomic_DNA"/>
</dbReference>
<dbReference type="HOGENOM" id="CLU_3032767_0_0_1"/>
<dbReference type="GeneID" id="6081732"/>
<evidence type="ECO:0000313" key="2">
    <source>
        <dbReference type="EMBL" id="EDR03205.1"/>
    </source>
</evidence>
<feature type="region of interest" description="Disordered" evidence="1">
    <location>
        <begin position="1"/>
        <end position="21"/>
    </location>
</feature>
<accession>B0DQ02</accession>
<dbReference type="AlphaFoldDB" id="B0DQ02"/>
<dbReference type="InParanoid" id="B0DQ02"/>
<gene>
    <name evidence="2" type="ORF">LACBIDRAFT_307379</name>
</gene>
<proteinExistence type="predicted"/>
<protein>
    <submittedName>
        <fullName evidence="2">Predicted protein</fullName>
    </submittedName>
</protein>
<name>B0DQ02_LACBS</name>
<reference evidence="2 3" key="1">
    <citation type="journal article" date="2008" name="Nature">
        <title>The genome of Laccaria bicolor provides insights into mycorrhizal symbiosis.</title>
        <authorList>
            <person name="Martin F."/>
            <person name="Aerts A."/>
            <person name="Ahren D."/>
            <person name="Brun A."/>
            <person name="Danchin E.G.J."/>
            <person name="Duchaussoy F."/>
            <person name="Gibon J."/>
            <person name="Kohler A."/>
            <person name="Lindquist E."/>
            <person name="Pereda V."/>
            <person name="Salamov A."/>
            <person name="Shapiro H.J."/>
            <person name="Wuyts J."/>
            <person name="Blaudez D."/>
            <person name="Buee M."/>
            <person name="Brokstein P."/>
            <person name="Canbaeck B."/>
            <person name="Cohen D."/>
            <person name="Courty P.E."/>
            <person name="Coutinho P.M."/>
            <person name="Delaruelle C."/>
            <person name="Detter J.C."/>
            <person name="Deveau A."/>
            <person name="DiFazio S."/>
            <person name="Duplessis S."/>
            <person name="Fraissinet-Tachet L."/>
            <person name="Lucic E."/>
            <person name="Frey-Klett P."/>
            <person name="Fourrey C."/>
            <person name="Feussner I."/>
            <person name="Gay G."/>
            <person name="Grimwood J."/>
            <person name="Hoegger P.J."/>
            <person name="Jain P."/>
            <person name="Kilaru S."/>
            <person name="Labbe J."/>
            <person name="Lin Y.C."/>
            <person name="Legue V."/>
            <person name="Le Tacon F."/>
            <person name="Marmeisse R."/>
            <person name="Melayah D."/>
            <person name="Montanini B."/>
            <person name="Muratet M."/>
            <person name="Nehls U."/>
            <person name="Niculita-Hirzel H."/>
            <person name="Oudot-Le Secq M.P."/>
            <person name="Peter M."/>
            <person name="Quesneville H."/>
            <person name="Rajashekar B."/>
            <person name="Reich M."/>
            <person name="Rouhier N."/>
            <person name="Schmutz J."/>
            <person name="Yin T."/>
            <person name="Chalot M."/>
            <person name="Henrissat B."/>
            <person name="Kuees U."/>
            <person name="Lucas S."/>
            <person name="Van de Peer Y."/>
            <person name="Podila G.K."/>
            <person name="Polle A."/>
            <person name="Pukkila P.J."/>
            <person name="Richardson P.M."/>
            <person name="Rouze P."/>
            <person name="Sanders I.R."/>
            <person name="Stajich J.E."/>
            <person name="Tunlid A."/>
            <person name="Tuskan G."/>
            <person name="Grigoriev I.V."/>
        </authorList>
    </citation>
    <scope>NUCLEOTIDE SEQUENCE [LARGE SCALE GENOMIC DNA]</scope>
    <source>
        <strain evidence="3">S238N-H82 / ATCC MYA-4686</strain>
    </source>
</reference>
<dbReference type="Proteomes" id="UP000001194">
    <property type="component" value="Unassembled WGS sequence"/>
</dbReference>
<keyword evidence="3" id="KW-1185">Reference proteome</keyword>
<dbReference type="KEGG" id="lbc:LACBIDRAFT_307379"/>
<organism evidence="3">
    <name type="scientific">Laccaria bicolor (strain S238N-H82 / ATCC MYA-4686)</name>
    <name type="common">Bicoloured deceiver</name>
    <name type="synonym">Laccaria laccata var. bicolor</name>
    <dbReference type="NCBI Taxonomy" id="486041"/>
    <lineage>
        <taxon>Eukaryota</taxon>
        <taxon>Fungi</taxon>
        <taxon>Dikarya</taxon>
        <taxon>Basidiomycota</taxon>
        <taxon>Agaricomycotina</taxon>
        <taxon>Agaricomycetes</taxon>
        <taxon>Agaricomycetidae</taxon>
        <taxon>Agaricales</taxon>
        <taxon>Agaricineae</taxon>
        <taxon>Hydnangiaceae</taxon>
        <taxon>Laccaria</taxon>
    </lineage>
</organism>
<sequence length="55" mass="5898">MYPAHGLPSVTTEAPHAPSFGGSRKVNVGTSILFLYMVRNRLLLKGLHPGPPVKS</sequence>
<evidence type="ECO:0000313" key="3">
    <source>
        <dbReference type="Proteomes" id="UP000001194"/>
    </source>
</evidence>
<dbReference type="RefSeq" id="XP_001886001.1">
    <property type="nucleotide sequence ID" value="XM_001885966.1"/>
</dbReference>
<evidence type="ECO:0000256" key="1">
    <source>
        <dbReference type="SAM" id="MobiDB-lite"/>
    </source>
</evidence>